<name>A0A9X1QIE5_9SPHN</name>
<dbReference type="EMBL" id="JAKFGM010000001">
    <property type="protein sequence ID" value="MCF2513975.1"/>
    <property type="molecule type" value="Genomic_DNA"/>
</dbReference>
<proteinExistence type="predicted"/>
<keyword evidence="3" id="KW-1185">Reference proteome</keyword>
<evidence type="ECO:0000313" key="3">
    <source>
        <dbReference type="Proteomes" id="UP001139410"/>
    </source>
</evidence>
<gene>
    <name evidence="2" type="ORF">LVY65_02680</name>
</gene>
<organism evidence="2 3">
    <name type="scientific">Sphingomonas cremea</name>
    <dbReference type="NCBI Taxonomy" id="2904799"/>
    <lineage>
        <taxon>Bacteria</taxon>
        <taxon>Pseudomonadati</taxon>
        <taxon>Pseudomonadota</taxon>
        <taxon>Alphaproteobacteria</taxon>
        <taxon>Sphingomonadales</taxon>
        <taxon>Sphingomonadaceae</taxon>
        <taxon>Sphingomonas</taxon>
    </lineage>
</organism>
<protein>
    <submittedName>
        <fullName evidence="2">Uncharacterized protein</fullName>
    </submittedName>
</protein>
<reference evidence="2" key="1">
    <citation type="submission" date="2022-01" db="EMBL/GenBank/DDBJ databases">
        <authorList>
            <person name="Jo J.-H."/>
            <person name="Im W.-T."/>
        </authorList>
    </citation>
    <scope>NUCLEOTIDE SEQUENCE</scope>
    <source>
        <strain evidence="2">G124</strain>
    </source>
</reference>
<feature type="transmembrane region" description="Helical" evidence="1">
    <location>
        <begin position="6"/>
        <end position="27"/>
    </location>
</feature>
<comment type="caution">
    <text evidence="2">The sequence shown here is derived from an EMBL/GenBank/DDBJ whole genome shotgun (WGS) entry which is preliminary data.</text>
</comment>
<dbReference type="AlphaFoldDB" id="A0A9X1QIE5"/>
<dbReference type="Proteomes" id="UP001139410">
    <property type="component" value="Unassembled WGS sequence"/>
</dbReference>
<keyword evidence="1" id="KW-0812">Transmembrane</keyword>
<feature type="transmembrane region" description="Helical" evidence="1">
    <location>
        <begin position="48"/>
        <end position="73"/>
    </location>
</feature>
<accession>A0A9X1QIE5</accession>
<evidence type="ECO:0000313" key="2">
    <source>
        <dbReference type="EMBL" id="MCF2513975.1"/>
    </source>
</evidence>
<dbReference type="RefSeq" id="WP_235066462.1">
    <property type="nucleotide sequence ID" value="NZ_JAKFGM010000001.1"/>
</dbReference>
<evidence type="ECO:0000256" key="1">
    <source>
        <dbReference type="SAM" id="Phobius"/>
    </source>
</evidence>
<sequence length="74" mass="7722">MLDAARIFASFAVIFMIAAMAAWLNPVGRPVLRRLNNIAVAKGSNPTIAALLLLVALGLSAVAVMVVIAGWFAT</sequence>
<keyword evidence="1" id="KW-0472">Membrane</keyword>
<keyword evidence="1" id="KW-1133">Transmembrane helix</keyword>